<comment type="pathway">
    <text evidence="2 11">Amino-acid biosynthesis; L-lysine biosynthesis via DAP pathway; (S)-tetrahydrodipicolinate from L-aspartate: step 3/4.</text>
</comment>
<keyword evidence="9 11" id="KW-0704">Schiff base</keyword>
<evidence type="ECO:0000256" key="11">
    <source>
        <dbReference type="HAMAP-Rule" id="MF_00418"/>
    </source>
</evidence>
<dbReference type="PIRSF" id="PIRSF001365">
    <property type="entry name" value="DHDPS"/>
    <property type="match status" value="1"/>
</dbReference>
<evidence type="ECO:0000256" key="10">
    <source>
        <dbReference type="ARBA" id="ARBA00047836"/>
    </source>
</evidence>
<dbReference type="CDD" id="cd00950">
    <property type="entry name" value="DHDPS"/>
    <property type="match status" value="1"/>
</dbReference>
<feature type="site" description="Part of a proton relay during catalysis" evidence="11 14">
    <location>
        <position position="139"/>
    </location>
</feature>
<feature type="active site" description="Proton donor/acceptor" evidence="11 12">
    <location>
        <position position="165"/>
    </location>
</feature>
<dbReference type="InterPro" id="IPR002220">
    <property type="entry name" value="DapA-like"/>
</dbReference>
<sequence>MFDENRIMPLFLVSGQTIYHKPFKSWVGAKVMSQKFRGVIPALITPFTADNHIDVEGFRRNIEFTIKGGVSAIVPCGTTGESATMSATEHMQVTDIAVEASTVPVIAGTGSNNTAEAIEFTKHAADSGAAAVLVITPYYNKPTQSGLKAHFEKIADSVDIPMILYNVPSRTSVDMSVPTIAELAKHPNIVGIKEATGDMGKATEIINKTKDEDFVLLSGDDVATLPLMSIGATGVISVVANILPEKMVQMVNAFETGKLQDALKLHHELAPLMKTLFIETNPAPIKTAAGLAGLAAGPLRLPLVPLQPLNLEILMHELKKCGVLK</sequence>
<dbReference type="PRINTS" id="PR00146">
    <property type="entry name" value="DHPICSNTHASE"/>
</dbReference>
<keyword evidence="16" id="KW-1185">Reference proteome</keyword>
<dbReference type="EMBL" id="SNYS01000008">
    <property type="protein sequence ID" value="TDQ68857.1"/>
    <property type="molecule type" value="Genomic_DNA"/>
</dbReference>
<comment type="caution">
    <text evidence="15">The sequence shown here is derived from an EMBL/GenBank/DDBJ whole genome shotgun (WGS) entry which is preliminary data.</text>
</comment>
<dbReference type="GO" id="GO:0005737">
    <property type="term" value="C:cytoplasm"/>
    <property type="evidence" value="ECO:0007669"/>
    <property type="project" value="UniProtKB-SubCell"/>
</dbReference>
<feature type="binding site" evidence="11 13">
    <location>
        <position position="236"/>
    </location>
    <ligand>
        <name>pyruvate</name>
        <dbReference type="ChEBI" id="CHEBI:15361"/>
    </ligand>
</feature>
<feature type="site" description="Part of a proton relay during catalysis" evidence="11 14">
    <location>
        <position position="78"/>
    </location>
</feature>
<dbReference type="PROSITE" id="PS00666">
    <property type="entry name" value="DHDPS_2"/>
    <property type="match status" value="1"/>
</dbReference>
<proteinExistence type="inferred from homology"/>
<dbReference type="GO" id="GO:0009089">
    <property type="term" value="P:lysine biosynthetic process via diaminopimelate"/>
    <property type="evidence" value="ECO:0007669"/>
    <property type="project" value="UniProtKB-UniRule"/>
</dbReference>
<keyword evidence="4 11" id="KW-0963">Cytoplasm</keyword>
<evidence type="ECO:0000256" key="9">
    <source>
        <dbReference type="ARBA" id="ARBA00023270"/>
    </source>
</evidence>
<dbReference type="SMART" id="SM01130">
    <property type="entry name" value="DHDPS"/>
    <property type="match status" value="1"/>
</dbReference>
<name>A0A484F4N1_9EURY</name>
<keyword evidence="8 11" id="KW-0456">Lyase</keyword>
<dbReference type="InterPro" id="IPR005263">
    <property type="entry name" value="DapA"/>
</dbReference>
<dbReference type="NCBIfam" id="TIGR00674">
    <property type="entry name" value="dapA"/>
    <property type="match status" value="1"/>
</dbReference>
<dbReference type="InterPro" id="IPR020625">
    <property type="entry name" value="Schiff_base-form_aldolases_AS"/>
</dbReference>
<evidence type="ECO:0000256" key="7">
    <source>
        <dbReference type="ARBA" id="ARBA00023154"/>
    </source>
</evidence>
<evidence type="ECO:0000313" key="15">
    <source>
        <dbReference type="EMBL" id="TDQ68857.1"/>
    </source>
</evidence>
<dbReference type="InterPro" id="IPR020624">
    <property type="entry name" value="Schiff_base-form_aldolases_CS"/>
</dbReference>
<protein>
    <recommendedName>
        <fullName evidence="3 11">4-hydroxy-tetrahydrodipicolinate synthase</fullName>
        <shortName evidence="11">HTPA synthase</shortName>
        <ecNumber evidence="3 11">4.3.3.7</ecNumber>
    </recommendedName>
</protein>
<evidence type="ECO:0000256" key="6">
    <source>
        <dbReference type="ARBA" id="ARBA00022915"/>
    </source>
</evidence>
<dbReference type="PANTHER" id="PTHR12128:SF66">
    <property type="entry name" value="4-HYDROXY-2-OXOGLUTARATE ALDOLASE, MITOCHONDRIAL"/>
    <property type="match status" value="1"/>
</dbReference>
<organism evidence="15 16">
    <name type="scientific">Methanimicrococcus blatticola</name>
    <dbReference type="NCBI Taxonomy" id="91560"/>
    <lineage>
        <taxon>Archaea</taxon>
        <taxon>Methanobacteriati</taxon>
        <taxon>Methanobacteriota</taxon>
        <taxon>Stenosarchaea group</taxon>
        <taxon>Methanomicrobia</taxon>
        <taxon>Methanosarcinales</taxon>
        <taxon>Methanosarcinaceae</taxon>
        <taxon>Methanimicrococcus</taxon>
    </lineage>
</organism>
<evidence type="ECO:0000256" key="1">
    <source>
        <dbReference type="ARBA" id="ARBA00003294"/>
    </source>
</evidence>
<gene>
    <name evidence="11" type="primary">dapA</name>
    <name evidence="15" type="ORF">C7391_1055</name>
</gene>
<comment type="catalytic activity">
    <reaction evidence="10 11">
        <text>L-aspartate 4-semialdehyde + pyruvate = (2S,4S)-4-hydroxy-2,3,4,5-tetrahydrodipicolinate + H2O + H(+)</text>
        <dbReference type="Rhea" id="RHEA:34171"/>
        <dbReference type="ChEBI" id="CHEBI:15361"/>
        <dbReference type="ChEBI" id="CHEBI:15377"/>
        <dbReference type="ChEBI" id="CHEBI:15378"/>
        <dbReference type="ChEBI" id="CHEBI:67139"/>
        <dbReference type="ChEBI" id="CHEBI:537519"/>
        <dbReference type="EC" id="4.3.3.7"/>
    </reaction>
</comment>
<dbReference type="Proteomes" id="UP000294855">
    <property type="component" value="Unassembled WGS sequence"/>
</dbReference>
<dbReference type="UniPathway" id="UPA00034">
    <property type="reaction ID" value="UER00017"/>
</dbReference>
<accession>A0A484F4N1</accession>
<dbReference type="PANTHER" id="PTHR12128">
    <property type="entry name" value="DIHYDRODIPICOLINATE SYNTHASE"/>
    <property type="match status" value="1"/>
</dbReference>
<dbReference type="Pfam" id="PF00701">
    <property type="entry name" value="DHDPS"/>
    <property type="match status" value="1"/>
</dbReference>
<dbReference type="EC" id="4.3.3.7" evidence="3 11"/>
<feature type="active site" description="Schiff-base intermediate with substrate" evidence="11 12">
    <location>
        <position position="193"/>
    </location>
</feature>
<dbReference type="GO" id="GO:0019877">
    <property type="term" value="P:diaminopimelate biosynthetic process"/>
    <property type="evidence" value="ECO:0007669"/>
    <property type="project" value="UniProtKB-UniRule"/>
</dbReference>
<comment type="caution">
    <text evidence="11">Was originally thought to be a dihydrodipicolinate synthase (DHDPS), catalyzing the condensation of (S)-aspartate-beta-semialdehyde [(S)-ASA] and pyruvate to dihydrodipicolinate (DHDP). However, it was shown in E.coli that the product of the enzymatic reaction is not dihydrodipicolinate but in fact (4S)-4-hydroxy-2,3,4,5-tetrahydro-(2S)-dipicolinic acid (HTPA), and that the consecutive dehydration reaction leading to DHDP is not spontaneous but catalyzed by DapB.</text>
</comment>
<dbReference type="InterPro" id="IPR013785">
    <property type="entry name" value="Aldolase_TIM"/>
</dbReference>
<dbReference type="AlphaFoldDB" id="A0A484F4N1"/>
<dbReference type="PROSITE" id="PS00665">
    <property type="entry name" value="DHDPS_1"/>
    <property type="match status" value="1"/>
</dbReference>
<feature type="binding site" evidence="11 13">
    <location>
        <position position="79"/>
    </location>
    <ligand>
        <name>pyruvate</name>
        <dbReference type="ChEBI" id="CHEBI:15361"/>
    </ligand>
</feature>
<evidence type="ECO:0000256" key="2">
    <source>
        <dbReference type="ARBA" id="ARBA00005120"/>
    </source>
</evidence>
<feature type="site" description="L-lysine inhibitor binding" evidence="14">
    <location>
        <position position="116"/>
    </location>
</feature>
<evidence type="ECO:0000256" key="5">
    <source>
        <dbReference type="ARBA" id="ARBA00022605"/>
    </source>
</evidence>
<comment type="function">
    <text evidence="1 11">Catalyzes the condensation of (S)-aspartate-beta-semialdehyde [(S)-ASA] and pyruvate to 4-hydroxy-tetrahydrodipicolinate (HTPA).</text>
</comment>
<reference evidence="15 16" key="1">
    <citation type="submission" date="2019-03" db="EMBL/GenBank/DDBJ databases">
        <title>Genomic Encyclopedia of Type Strains, Phase IV (KMG-IV): sequencing the most valuable type-strain genomes for metagenomic binning, comparative biology and taxonomic classification.</title>
        <authorList>
            <person name="Goeker M."/>
        </authorList>
    </citation>
    <scope>NUCLEOTIDE SEQUENCE [LARGE SCALE GENOMIC DNA]</scope>
    <source>
        <strain evidence="15 16">DSM 13328</strain>
    </source>
</reference>
<dbReference type="GO" id="GO:0008840">
    <property type="term" value="F:4-hydroxy-tetrahydrodipicolinate synthase activity"/>
    <property type="evidence" value="ECO:0007669"/>
    <property type="project" value="UniProtKB-UniRule"/>
</dbReference>
<evidence type="ECO:0000256" key="8">
    <source>
        <dbReference type="ARBA" id="ARBA00023239"/>
    </source>
</evidence>
<comment type="subcellular location">
    <subcellularLocation>
        <location evidence="11">Cytoplasm</location>
    </subcellularLocation>
</comment>
<keyword evidence="6 11" id="KW-0220">Diaminopimelate biosynthesis</keyword>
<keyword evidence="5 11" id="KW-0028">Amino-acid biosynthesis</keyword>
<feature type="site" description="L-lysine inhibitor binding" evidence="14">
    <location>
        <position position="112"/>
    </location>
</feature>
<evidence type="ECO:0000256" key="14">
    <source>
        <dbReference type="PIRSR" id="PIRSR001365-3"/>
    </source>
</evidence>
<evidence type="ECO:0000256" key="12">
    <source>
        <dbReference type="PIRSR" id="PIRSR001365-1"/>
    </source>
</evidence>
<dbReference type="SUPFAM" id="SSF51569">
    <property type="entry name" value="Aldolase"/>
    <property type="match status" value="1"/>
</dbReference>
<dbReference type="HAMAP" id="MF_00418">
    <property type="entry name" value="DapA"/>
    <property type="match status" value="1"/>
</dbReference>
<evidence type="ECO:0000256" key="13">
    <source>
        <dbReference type="PIRSR" id="PIRSR001365-2"/>
    </source>
</evidence>
<comment type="similarity">
    <text evidence="11">Belongs to the DapA family.</text>
</comment>
<feature type="site" description="L-lysine inhibitor binding; via carbonyl oxygen" evidence="14">
    <location>
        <position position="83"/>
    </location>
</feature>
<dbReference type="GO" id="GO:0008675">
    <property type="term" value="F:2-dehydro-3-deoxy-phosphogluconate aldolase activity"/>
    <property type="evidence" value="ECO:0007669"/>
    <property type="project" value="UniProtKB-ARBA"/>
</dbReference>
<evidence type="ECO:0000313" key="16">
    <source>
        <dbReference type="Proteomes" id="UP000294855"/>
    </source>
</evidence>
<feature type="site" description="L-lysine inhibitor binding" evidence="14">
    <location>
        <position position="138"/>
    </location>
</feature>
<dbReference type="Gene3D" id="3.20.20.70">
    <property type="entry name" value="Aldolase class I"/>
    <property type="match status" value="1"/>
</dbReference>
<evidence type="ECO:0000256" key="4">
    <source>
        <dbReference type="ARBA" id="ARBA00022490"/>
    </source>
</evidence>
<comment type="subunit">
    <text evidence="11">Homotetramer; dimer of dimers.</text>
</comment>
<evidence type="ECO:0000256" key="3">
    <source>
        <dbReference type="ARBA" id="ARBA00012086"/>
    </source>
</evidence>
<keyword evidence="7 11" id="KW-0457">Lysine biosynthesis</keyword>